<dbReference type="AlphaFoldDB" id="A0AAN7TLF7"/>
<comment type="caution">
    <text evidence="1">The sequence shown here is derived from an EMBL/GenBank/DDBJ whole genome shotgun (WGS) entry which is preliminary data.</text>
</comment>
<accession>A0AAN7TLF7</accession>
<sequence>MGEYFKKTSLTKKKEIKKYIKWEDIENGEKLRSQLITATQAYKKAGEDLKQIIGEDSIIHNTFIGMKNIEKLEGDTDKDNPATTKTVELCKSLKNLTKLTGRLIRKHKVDFILIQQTKGTVLDT</sequence>
<dbReference type="EMBL" id="JAVFKY010000005">
    <property type="protein sequence ID" value="KAK5576092.1"/>
    <property type="molecule type" value="Genomic_DNA"/>
</dbReference>
<gene>
    <name evidence="1" type="ORF">RB653_007230</name>
</gene>
<keyword evidence="2" id="KW-1185">Reference proteome</keyword>
<name>A0AAN7TLF7_9MYCE</name>
<evidence type="ECO:0000313" key="2">
    <source>
        <dbReference type="Proteomes" id="UP001344447"/>
    </source>
</evidence>
<organism evidence="1 2">
    <name type="scientific">Dictyostelium firmibasis</name>
    <dbReference type="NCBI Taxonomy" id="79012"/>
    <lineage>
        <taxon>Eukaryota</taxon>
        <taxon>Amoebozoa</taxon>
        <taxon>Evosea</taxon>
        <taxon>Eumycetozoa</taxon>
        <taxon>Dictyostelia</taxon>
        <taxon>Dictyosteliales</taxon>
        <taxon>Dictyosteliaceae</taxon>
        <taxon>Dictyostelium</taxon>
    </lineage>
</organism>
<protein>
    <submittedName>
        <fullName evidence="1">Uncharacterized protein</fullName>
    </submittedName>
</protein>
<reference evidence="1 2" key="1">
    <citation type="submission" date="2023-11" db="EMBL/GenBank/DDBJ databases">
        <title>Dfirmibasis_genome.</title>
        <authorList>
            <person name="Edelbroek B."/>
            <person name="Kjellin J."/>
            <person name="Jerlstrom-Hultqvist J."/>
            <person name="Soderbom F."/>
        </authorList>
    </citation>
    <scope>NUCLEOTIDE SEQUENCE [LARGE SCALE GENOMIC DNA]</scope>
    <source>
        <strain evidence="1 2">TNS-C-14</strain>
    </source>
</reference>
<evidence type="ECO:0000313" key="1">
    <source>
        <dbReference type="EMBL" id="KAK5576092.1"/>
    </source>
</evidence>
<dbReference type="Proteomes" id="UP001344447">
    <property type="component" value="Unassembled WGS sequence"/>
</dbReference>
<proteinExistence type="predicted"/>